<dbReference type="SUPFAM" id="SSF52821">
    <property type="entry name" value="Rhodanese/Cell cycle control phosphatase"/>
    <property type="match status" value="1"/>
</dbReference>
<sequence length="100" mass="10937">MNRIISIVSAAVLLLLLAATMAPAQSRAITDLTAEELQQLRAQTADVLVIDVRTAREFYDGHIAGAINISSQASNQFRSLSLLLPKDKETPLVFYCRGYS</sequence>
<reference evidence="3" key="1">
    <citation type="submission" date="2020-09" db="EMBL/GenBank/DDBJ databases">
        <title>Pelobacter alkaliphilus sp. nov., a novel anaerobic arsenate-reducing bacterium from terrestrial mud volcano.</title>
        <authorList>
            <person name="Khomyakova M.A."/>
            <person name="Merkel A.Y."/>
            <person name="Slobodkin A.I."/>
        </authorList>
    </citation>
    <scope>NUCLEOTIDE SEQUENCE</scope>
    <source>
        <strain evidence="3">M08fum</strain>
    </source>
</reference>
<dbReference type="InterPro" id="IPR001763">
    <property type="entry name" value="Rhodanese-like_dom"/>
</dbReference>
<evidence type="ECO:0000256" key="1">
    <source>
        <dbReference type="SAM" id="SignalP"/>
    </source>
</evidence>
<feature type="signal peptide" evidence="1">
    <location>
        <begin position="1"/>
        <end position="24"/>
    </location>
</feature>
<protein>
    <submittedName>
        <fullName evidence="3">Rhodanese-like domain-containing protein</fullName>
    </submittedName>
</protein>
<gene>
    <name evidence="3" type="ORF">ICT70_14015</name>
</gene>
<keyword evidence="4" id="KW-1185">Reference proteome</keyword>
<dbReference type="CDD" id="cd00158">
    <property type="entry name" value="RHOD"/>
    <property type="match status" value="1"/>
</dbReference>
<organism evidence="3 4">
    <name type="scientific">Pelovirga terrestris</name>
    <dbReference type="NCBI Taxonomy" id="2771352"/>
    <lineage>
        <taxon>Bacteria</taxon>
        <taxon>Pseudomonadati</taxon>
        <taxon>Thermodesulfobacteriota</taxon>
        <taxon>Desulfuromonadia</taxon>
        <taxon>Geobacterales</taxon>
        <taxon>Geobacteraceae</taxon>
        <taxon>Pelovirga</taxon>
    </lineage>
</organism>
<name>A0A8J6UQ87_9BACT</name>
<dbReference type="Proteomes" id="UP000632828">
    <property type="component" value="Unassembled WGS sequence"/>
</dbReference>
<dbReference type="RefSeq" id="WP_191157714.1">
    <property type="nucleotide sequence ID" value="NZ_JACWUN010000021.1"/>
</dbReference>
<dbReference type="PROSITE" id="PS50206">
    <property type="entry name" value="RHODANESE_3"/>
    <property type="match status" value="1"/>
</dbReference>
<evidence type="ECO:0000313" key="3">
    <source>
        <dbReference type="EMBL" id="MBD1401774.1"/>
    </source>
</evidence>
<dbReference type="InterPro" id="IPR036873">
    <property type="entry name" value="Rhodanese-like_dom_sf"/>
</dbReference>
<comment type="caution">
    <text evidence="3">The sequence shown here is derived from an EMBL/GenBank/DDBJ whole genome shotgun (WGS) entry which is preliminary data.</text>
</comment>
<dbReference type="Pfam" id="PF00581">
    <property type="entry name" value="Rhodanese"/>
    <property type="match status" value="1"/>
</dbReference>
<evidence type="ECO:0000259" key="2">
    <source>
        <dbReference type="PROSITE" id="PS50206"/>
    </source>
</evidence>
<feature type="chain" id="PRO_5035261697" evidence="1">
    <location>
        <begin position="25"/>
        <end position="100"/>
    </location>
</feature>
<keyword evidence="1" id="KW-0732">Signal</keyword>
<dbReference type="EMBL" id="JACWUN010000021">
    <property type="protein sequence ID" value="MBD1401774.1"/>
    <property type="molecule type" value="Genomic_DNA"/>
</dbReference>
<dbReference type="AlphaFoldDB" id="A0A8J6UQ87"/>
<feature type="domain" description="Rhodanese" evidence="2">
    <location>
        <begin position="43"/>
        <end position="98"/>
    </location>
</feature>
<evidence type="ECO:0000313" key="4">
    <source>
        <dbReference type="Proteomes" id="UP000632828"/>
    </source>
</evidence>
<accession>A0A8J6UQ87</accession>
<dbReference type="Gene3D" id="3.40.250.10">
    <property type="entry name" value="Rhodanese-like domain"/>
    <property type="match status" value="1"/>
</dbReference>
<proteinExistence type="predicted"/>